<evidence type="ECO:0000313" key="8">
    <source>
        <dbReference type="Proteomes" id="UP000503540"/>
    </source>
</evidence>
<feature type="transmembrane region" description="Helical" evidence="5">
    <location>
        <begin position="39"/>
        <end position="58"/>
    </location>
</feature>
<evidence type="ECO:0000313" key="7">
    <source>
        <dbReference type="EMBL" id="QIS16055.1"/>
    </source>
</evidence>
<dbReference type="KEGG" id="nah:F5544_41225"/>
<comment type="subcellular location">
    <subcellularLocation>
        <location evidence="1">Membrane</location>
        <topology evidence="1">Multi-pass membrane protein</topology>
    </subcellularLocation>
</comment>
<name>A0A6G9YRW8_9NOCA</name>
<evidence type="ECO:0000256" key="1">
    <source>
        <dbReference type="ARBA" id="ARBA00004141"/>
    </source>
</evidence>
<dbReference type="Pfam" id="PF07291">
    <property type="entry name" value="MauE"/>
    <property type="match status" value="1"/>
</dbReference>
<protein>
    <recommendedName>
        <fullName evidence="6">Methylamine utilisation protein MauE domain-containing protein</fullName>
    </recommendedName>
</protein>
<evidence type="ECO:0000256" key="5">
    <source>
        <dbReference type="SAM" id="Phobius"/>
    </source>
</evidence>
<reference evidence="7 8" key="1">
    <citation type="journal article" date="2019" name="ACS Chem. Biol.">
        <title>Identification and Mobilization of a Cryptic Antibiotic Biosynthesis Gene Locus from a Human-Pathogenic Nocardia Isolate.</title>
        <authorList>
            <person name="Herisse M."/>
            <person name="Ishida K."/>
            <person name="Porter J.L."/>
            <person name="Howden B."/>
            <person name="Hertweck C."/>
            <person name="Stinear T.P."/>
            <person name="Pidot S.J."/>
        </authorList>
    </citation>
    <scope>NUCLEOTIDE SEQUENCE [LARGE SCALE GENOMIC DNA]</scope>
    <source>
        <strain evidence="7 8">AUSMDU00012717</strain>
    </source>
</reference>
<evidence type="ECO:0000259" key="6">
    <source>
        <dbReference type="Pfam" id="PF07291"/>
    </source>
</evidence>
<dbReference type="GO" id="GO:0030416">
    <property type="term" value="P:methylamine metabolic process"/>
    <property type="evidence" value="ECO:0007669"/>
    <property type="project" value="InterPro"/>
</dbReference>
<keyword evidence="3 5" id="KW-1133">Transmembrane helix</keyword>
<feature type="domain" description="Methylamine utilisation protein MauE" evidence="6">
    <location>
        <begin position="3"/>
        <end position="86"/>
    </location>
</feature>
<dbReference type="EMBL" id="CP046172">
    <property type="protein sequence ID" value="QIS16055.1"/>
    <property type="molecule type" value="Genomic_DNA"/>
</dbReference>
<evidence type="ECO:0000256" key="2">
    <source>
        <dbReference type="ARBA" id="ARBA00022692"/>
    </source>
</evidence>
<gene>
    <name evidence="7" type="ORF">F5544_41225</name>
</gene>
<sequence>MSTVAALLLGTYLACTGISHFAATRYFRSLVPPWLPTPNAVVAVTGLAEVGIGVLLFLPGTRVVGGWLAAVMISGFLVTWLDILRRWNPAAERITHRPLGAAAALIVNIGYVAWAVYVACDIA</sequence>
<dbReference type="AlphaFoldDB" id="A0A6G9YRW8"/>
<dbReference type="Proteomes" id="UP000503540">
    <property type="component" value="Chromosome"/>
</dbReference>
<evidence type="ECO:0000256" key="3">
    <source>
        <dbReference type="ARBA" id="ARBA00022989"/>
    </source>
</evidence>
<dbReference type="PANTHER" id="PTHR36974:SF1">
    <property type="entry name" value="DOXX FAMILY MEMBRANE PROTEIN"/>
    <property type="match status" value="1"/>
</dbReference>
<dbReference type="RefSeq" id="WP_167478198.1">
    <property type="nucleotide sequence ID" value="NZ_CP046172.1"/>
</dbReference>
<feature type="transmembrane region" description="Helical" evidence="5">
    <location>
        <begin position="101"/>
        <end position="120"/>
    </location>
</feature>
<dbReference type="PANTHER" id="PTHR36974">
    <property type="entry name" value="MEMBRANE PROTEIN-RELATED"/>
    <property type="match status" value="1"/>
</dbReference>
<feature type="transmembrane region" description="Helical" evidence="5">
    <location>
        <begin position="63"/>
        <end position="81"/>
    </location>
</feature>
<keyword evidence="4 5" id="KW-0472">Membrane</keyword>
<dbReference type="InterPro" id="IPR009908">
    <property type="entry name" value="Methylamine_util_MauE"/>
</dbReference>
<keyword evidence="2 5" id="KW-0812">Transmembrane</keyword>
<proteinExistence type="predicted"/>
<accession>A0A6G9YRW8</accession>
<organism evidence="7 8">
    <name type="scientific">Nocardia arthritidis</name>
    <dbReference type="NCBI Taxonomy" id="228602"/>
    <lineage>
        <taxon>Bacteria</taxon>
        <taxon>Bacillati</taxon>
        <taxon>Actinomycetota</taxon>
        <taxon>Actinomycetes</taxon>
        <taxon>Mycobacteriales</taxon>
        <taxon>Nocardiaceae</taxon>
        <taxon>Nocardia</taxon>
    </lineage>
</organism>
<dbReference type="GO" id="GO:0016020">
    <property type="term" value="C:membrane"/>
    <property type="evidence" value="ECO:0007669"/>
    <property type="project" value="UniProtKB-SubCell"/>
</dbReference>
<evidence type="ECO:0000256" key="4">
    <source>
        <dbReference type="ARBA" id="ARBA00023136"/>
    </source>
</evidence>
<keyword evidence="8" id="KW-1185">Reference proteome</keyword>